<evidence type="ECO:0000256" key="1">
    <source>
        <dbReference type="ARBA" id="ARBA00007613"/>
    </source>
</evidence>
<dbReference type="PANTHER" id="PTHR30203">
    <property type="entry name" value="OUTER MEMBRANE CATION EFFLUX PROTEIN"/>
    <property type="match status" value="1"/>
</dbReference>
<protein>
    <submittedName>
        <fullName evidence="3">RND transporter</fullName>
    </submittedName>
</protein>
<keyword evidence="2" id="KW-0732">Signal</keyword>
<dbReference type="GO" id="GO:0015562">
    <property type="term" value="F:efflux transmembrane transporter activity"/>
    <property type="evidence" value="ECO:0007669"/>
    <property type="project" value="InterPro"/>
</dbReference>
<organism evidence="3 4">
    <name type="scientific">Sulfuriferula plumbiphila</name>
    <dbReference type="NCBI Taxonomy" id="171865"/>
    <lineage>
        <taxon>Bacteria</taxon>
        <taxon>Pseudomonadati</taxon>
        <taxon>Pseudomonadota</taxon>
        <taxon>Betaproteobacteria</taxon>
        <taxon>Nitrosomonadales</taxon>
        <taxon>Sulfuricellaceae</taxon>
        <taxon>Sulfuriferula</taxon>
    </lineage>
</organism>
<dbReference type="EMBL" id="BKAD01000008">
    <property type="protein sequence ID" value="GEP29731.1"/>
    <property type="molecule type" value="Genomic_DNA"/>
</dbReference>
<reference evidence="3 4" key="1">
    <citation type="submission" date="2019-07" db="EMBL/GenBank/DDBJ databases">
        <title>Whole genome shotgun sequence of Thiobacillus plumbophilus NBRC 107929.</title>
        <authorList>
            <person name="Hosoyama A."/>
            <person name="Uohara A."/>
            <person name="Ohji S."/>
            <person name="Ichikawa N."/>
        </authorList>
    </citation>
    <scope>NUCLEOTIDE SEQUENCE [LARGE SCALE GENOMIC DNA]</scope>
    <source>
        <strain evidence="3 4">NBRC 107929</strain>
    </source>
</reference>
<feature type="signal peptide" evidence="2">
    <location>
        <begin position="1"/>
        <end position="20"/>
    </location>
</feature>
<dbReference type="NCBIfam" id="TIGR01845">
    <property type="entry name" value="outer_NodT"/>
    <property type="match status" value="1"/>
</dbReference>
<keyword evidence="2" id="KW-0812">Transmembrane</keyword>
<keyword evidence="2" id="KW-0449">Lipoprotein</keyword>
<dbReference type="Gene3D" id="1.20.1600.10">
    <property type="entry name" value="Outer membrane efflux proteins (OEP)"/>
    <property type="match status" value="1"/>
</dbReference>
<dbReference type="OrthoDB" id="9770517at2"/>
<feature type="chain" id="PRO_5022249895" evidence="2">
    <location>
        <begin position="21"/>
        <end position="492"/>
    </location>
</feature>
<dbReference type="InterPro" id="IPR003423">
    <property type="entry name" value="OMP_efflux"/>
</dbReference>
<gene>
    <name evidence="3" type="ORF">TPL01_08690</name>
</gene>
<comment type="similarity">
    <text evidence="1 2">Belongs to the outer membrane factor (OMF) (TC 1.B.17) family.</text>
</comment>
<accession>A0A512L6D8</accession>
<comment type="caution">
    <text evidence="3">The sequence shown here is derived from an EMBL/GenBank/DDBJ whole genome shotgun (WGS) entry which is preliminary data.</text>
</comment>
<dbReference type="RefSeq" id="WP_147071149.1">
    <property type="nucleotide sequence ID" value="NZ_AP021884.1"/>
</dbReference>
<dbReference type="Proteomes" id="UP000321337">
    <property type="component" value="Unassembled WGS sequence"/>
</dbReference>
<evidence type="ECO:0000313" key="4">
    <source>
        <dbReference type="Proteomes" id="UP000321337"/>
    </source>
</evidence>
<dbReference type="Gene3D" id="2.20.200.10">
    <property type="entry name" value="Outer membrane efflux proteins (OEP)"/>
    <property type="match status" value="1"/>
</dbReference>
<keyword evidence="4" id="KW-1185">Reference proteome</keyword>
<keyword evidence="2" id="KW-0472">Membrane</keyword>
<dbReference type="PROSITE" id="PS51257">
    <property type="entry name" value="PROKAR_LIPOPROTEIN"/>
    <property type="match status" value="1"/>
</dbReference>
<evidence type="ECO:0000313" key="3">
    <source>
        <dbReference type="EMBL" id="GEP29731.1"/>
    </source>
</evidence>
<dbReference type="InterPro" id="IPR010131">
    <property type="entry name" value="MdtP/NodT-like"/>
</dbReference>
<dbReference type="SUPFAM" id="SSF56954">
    <property type="entry name" value="Outer membrane efflux proteins (OEP)"/>
    <property type="match status" value="1"/>
</dbReference>
<dbReference type="AlphaFoldDB" id="A0A512L6D8"/>
<keyword evidence="2" id="KW-1134">Transmembrane beta strand</keyword>
<dbReference type="Pfam" id="PF02321">
    <property type="entry name" value="OEP"/>
    <property type="match status" value="2"/>
</dbReference>
<dbReference type="GO" id="GO:0005886">
    <property type="term" value="C:plasma membrane"/>
    <property type="evidence" value="ECO:0007669"/>
    <property type="project" value="UniProtKB-SubCell"/>
</dbReference>
<comment type="subcellular location">
    <subcellularLocation>
        <location evidence="2">Cell membrane</location>
        <topology evidence="2">Lipid-anchor</topology>
    </subcellularLocation>
</comment>
<sequence length="492" mass="52904">MKARNALNAALLLTGLSGCAAGPDFMQAKAPDVPRYTRAAQPTQTGSAAGVAQSFSAGAKISADWWRLFQSPALDSLVKEALASNLTLEAARARLTQAQEVLEADYGALYPQLTGSLGAQRQRTPAVRFGTMASSTIFNLYTGSVGVSYALDFFGYSRRTLEREQANLENQRMQLRAAQLTLTANVINAAFLRASLAAQIAATQGIIRTQQSQQSLVGRQYQAGLVPYSDVLSLQSQLAASEATLPSLQQRLSQASHLLATYLGRPPAMADLPEIRLADFRLPAALPLSLPSELVRQRPDILAAEAQLKAANAQVGVATAALYPRFTLNASYGQNSLKLASLFDSANSLWTLAANLSQPLFDGGTLRAQKRQAEAAYREALANYKQTLITSFAQVADVLRALENDADSLRIQQQSAQYASQASNLVNLRYKAGKASYLDLLSAQRQEQQTRIALVQAQAQRYQDSAALFTALGGGWWQNPEAADKAAIKTGS</sequence>
<keyword evidence="2" id="KW-0564">Palmitate</keyword>
<dbReference type="PANTHER" id="PTHR30203:SF33">
    <property type="entry name" value="BLR4455 PROTEIN"/>
    <property type="match status" value="1"/>
</dbReference>
<proteinExistence type="inferred from homology"/>
<name>A0A512L6D8_9PROT</name>
<evidence type="ECO:0000256" key="2">
    <source>
        <dbReference type="RuleBase" id="RU362097"/>
    </source>
</evidence>